<name>A0A2M9G352_9PROT</name>
<accession>A0A2M9G352</accession>
<proteinExistence type="predicted"/>
<comment type="caution">
    <text evidence="2">The sequence shown here is derived from an EMBL/GenBank/DDBJ whole genome shotgun (WGS) entry which is preliminary data.</text>
</comment>
<organism evidence="2 3">
    <name type="scientific">Minwuia thermotolerans</name>
    <dbReference type="NCBI Taxonomy" id="2056226"/>
    <lineage>
        <taxon>Bacteria</taxon>
        <taxon>Pseudomonadati</taxon>
        <taxon>Pseudomonadota</taxon>
        <taxon>Alphaproteobacteria</taxon>
        <taxon>Minwuiales</taxon>
        <taxon>Minwuiaceae</taxon>
        <taxon>Minwuia</taxon>
    </lineage>
</organism>
<dbReference type="GO" id="GO:0016301">
    <property type="term" value="F:kinase activity"/>
    <property type="evidence" value="ECO:0007669"/>
    <property type="project" value="InterPro"/>
</dbReference>
<dbReference type="AlphaFoldDB" id="A0A2M9G352"/>
<dbReference type="EMBL" id="PHIG01000031">
    <property type="protein sequence ID" value="PJK30124.1"/>
    <property type="molecule type" value="Genomic_DNA"/>
</dbReference>
<dbReference type="PANTHER" id="PTHR39426:SF1">
    <property type="entry name" value="HOMOLOGY TO DEATH-ON-CURING PROTEIN OF PHAGE P1"/>
    <property type="match status" value="1"/>
</dbReference>
<dbReference type="RefSeq" id="WP_109793397.1">
    <property type="nucleotide sequence ID" value="NZ_PHIG01000031.1"/>
</dbReference>
<sequence length="129" mass="14212">MSNWEWLEKEVILAILAEQLDEHGGITGVRDTALLESALARPRQIEAYGDADPSRLAAGYVYGIARNHPFLDGNKRTALVAGELLLALNGYVLDAEDADCVVTMLQVAEGSLTEDEFRAWLQARIRKEA</sequence>
<dbReference type="InterPro" id="IPR053737">
    <property type="entry name" value="Type_II_TA_Toxin"/>
</dbReference>
<dbReference type="InterPro" id="IPR003812">
    <property type="entry name" value="Fido"/>
</dbReference>
<dbReference type="OrthoDB" id="9802752at2"/>
<dbReference type="Proteomes" id="UP000229498">
    <property type="component" value="Unassembled WGS sequence"/>
</dbReference>
<dbReference type="PROSITE" id="PS51459">
    <property type="entry name" value="FIDO"/>
    <property type="match status" value="1"/>
</dbReference>
<evidence type="ECO:0000259" key="1">
    <source>
        <dbReference type="PROSITE" id="PS51459"/>
    </source>
</evidence>
<dbReference type="Gene3D" id="1.20.120.1870">
    <property type="entry name" value="Fic/DOC protein, Fido domain"/>
    <property type="match status" value="1"/>
</dbReference>
<gene>
    <name evidence="2" type="ORF">CVT23_10230</name>
</gene>
<dbReference type="PIRSF" id="PIRSF018297">
    <property type="entry name" value="Doc"/>
    <property type="match status" value="1"/>
</dbReference>
<dbReference type="PANTHER" id="PTHR39426">
    <property type="entry name" value="HOMOLOGY TO DEATH-ON-CURING PROTEIN OF PHAGE P1"/>
    <property type="match status" value="1"/>
</dbReference>
<dbReference type="Pfam" id="PF02661">
    <property type="entry name" value="Fic"/>
    <property type="match status" value="1"/>
</dbReference>
<protein>
    <submittedName>
        <fullName evidence="2">Type II toxin-antitoxin system death-on-curing family toxin</fullName>
    </submittedName>
</protein>
<evidence type="ECO:0000313" key="3">
    <source>
        <dbReference type="Proteomes" id="UP000229498"/>
    </source>
</evidence>
<dbReference type="NCBIfam" id="TIGR01550">
    <property type="entry name" value="DOC_P1"/>
    <property type="match status" value="1"/>
</dbReference>
<dbReference type="InterPro" id="IPR006440">
    <property type="entry name" value="Doc"/>
</dbReference>
<dbReference type="InterPro" id="IPR036597">
    <property type="entry name" value="Fido-like_dom_sf"/>
</dbReference>
<reference evidence="2 3" key="1">
    <citation type="submission" date="2017-11" db="EMBL/GenBank/DDBJ databases">
        <title>Draft genome sequence of Rhizobiales bacterium SY3-13.</title>
        <authorList>
            <person name="Sun C."/>
        </authorList>
    </citation>
    <scope>NUCLEOTIDE SEQUENCE [LARGE SCALE GENOMIC DNA]</scope>
    <source>
        <strain evidence="2 3">SY3-13</strain>
    </source>
</reference>
<evidence type="ECO:0000313" key="2">
    <source>
        <dbReference type="EMBL" id="PJK30124.1"/>
    </source>
</evidence>
<keyword evidence="3" id="KW-1185">Reference proteome</keyword>
<feature type="domain" description="Fido" evidence="1">
    <location>
        <begin position="7"/>
        <end position="123"/>
    </location>
</feature>
<dbReference type="SUPFAM" id="SSF140931">
    <property type="entry name" value="Fic-like"/>
    <property type="match status" value="1"/>
</dbReference>